<keyword evidence="1" id="KW-0472">Membrane</keyword>
<reference evidence="2 3" key="1">
    <citation type="submission" date="2014-06" db="EMBL/GenBank/DDBJ databases">
        <authorList>
            <person name="Swart Estienne"/>
        </authorList>
    </citation>
    <scope>NUCLEOTIDE SEQUENCE [LARGE SCALE GENOMIC DNA]</scope>
    <source>
        <strain evidence="2 3">130c</strain>
    </source>
</reference>
<dbReference type="AlphaFoldDB" id="A0A078AIK8"/>
<organism evidence="2 3">
    <name type="scientific">Stylonychia lemnae</name>
    <name type="common">Ciliate</name>
    <dbReference type="NCBI Taxonomy" id="5949"/>
    <lineage>
        <taxon>Eukaryota</taxon>
        <taxon>Sar</taxon>
        <taxon>Alveolata</taxon>
        <taxon>Ciliophora</taxon>
        <taxon>Intramacronucleata</taxon>
        <taxon>Spirotrichea</taxon>
        <taxon>Stichotrichia</taxon>
        <taxon>Sporadotrichida</taxon>
        <taxon>Oxytrichidae</taxon>
        <taxon>Stylonychinae</taxon>
        <taxon>Stylonychia</taxon>
    </lineage>
</organism>
<evidence type="ECO:0000256" key="1">
    <source>
        <dbReference type="SAM" id="Phobius"/>
    </source>
</evidence>
<dbReference type="PANTHER" id="PTHR31398">
    <property type="entry name" value="MEIOTIC NUCLEAR DIVISION PROTEIN 1 HOMOLOG"/>
    <property type="match status" value="1"/>
</dbReference>
<sequence>MIQTQAKQSSSRYSTKQLQSYIKSLDSFGIPVSLTFKNDPHLKSFVGGSMTILSRIGVFVYLALQMISVFSKTATIQASFYRRDLIKDSTEYDLTLKDFDYGVRLEYVFYEREPQVQVELDQYVYLQISQNIYTWVKDKKGNSIFQKQKFKTDLGSCNFGRLGLKESQIDYLGIKDGYLCPKTINYQIKGSFSGEQSKFIQLSVRDCNQTYLDEVYNHTKKCKSKKEIEKVSSNLKLYFVVENSYFDENDYGKESVKKFLKPYYLTSKNGTSKYYYMLLSQNEIIKQDNLLLDEVVNDKFIETKIDYSIDQELESIDAYNNAYIGVYIQMDDQVKTVNRKLMTILDALGNTGGFMSIIIVVAYAMIQYVQKTLYYTSLVKSLFVYQENFSDQGSQSYSQMNQQKAKDRVFTKTNFEEENVSFEDKIGNNDIQSTISKEHGLFQKLFNQLSNRKKLKYTLIDAFKSTIIRLRICKKASKEQVQKDVLYKRGIDKIDHELDLRYIIKQLRSLRFISQVLLNKQQRFMLPYFKANLLNVQNAPDKNDKGKIKSYLRKTIENKEHTKIDRRILKYIDLSDNDEQLKVKTLGKISDKASGELGQVWSSQINFETPLNISSQQLLKNQFNVQKNSSQSIKRNLSKLDAVKKHNSPIKVLNDIDELILDIEKDNPKYLKQSKEDNTLL</sequence>
<feature type="transmembrane region" description="Helical" evidence="1">
    <location>
        <begin position="347"/>
        <end position="366"/>
    </location>
</feature>
<keyword evidence="3" id="KW-1185">Reference proteome</keyword>
<evidence type="ECO:0000313" key="2">
    <source>
        <dbReference type="EMBL" id="CDW80648.1"/>
    </source>
</evidence>
<dbReference type="Proteomes" id="UP000039865">
    <property type="component" value="Unassembled WGS sequence"/>
</dbReference>
<dbReference type="PANTHER" id="PTHR31398:SF0">
    <property type="entry name" value="MEIOTIC NUCLEAR DIVISION PROTEIN 1 HOMOLOG"/>
    <property type="match status" value="1"/>
</dbReference>
<name>A0A078AIK8_STYLE</name>
<accession>A0A078AIK8</accession>
<dbReference type="EMBL" id="CCKQ01009179">
    <property type="protein sequence ID" value="CDW80648.1"/>
    <property type="molecule type" value="Genomic_DNA"/>
</dbReference>
<dbReference type="OrthoDB" id="288398at2759"/>
<dbReference type="GO" id="GO:0007131">
    <property type="term" value="P:reciprocal meiotic recombination"/>
    <property type="evidence" value="ECO:0007669"/>
    <property type="project" value="TreeGrafter"/>
</dbReference>
<keyword evidence="1" id="KW-1133">Transmembrane helix</keyword>
<protein>
    <recommendedName>
        <fullName evidence="4">Transmembrane protein</fullName>
    </recommendedName>
</protein>
<proteinExistence type="predicted"/>
<dbReference type="OMA" id="IITHRQE"/>
<dbReference type="GO" id="GO:0005634">
    <property type="term" value="C:nucleus"/>
    <property type="evidence" value="ECO:0007669"/>
    <property type="project" value="TreeGrafter"/>
</dbReference>
<keyword evidence="1" id="KW-0812">Transmembrane</keyword>
<evidence type="ECO:0008006" key="4">
    <source>
        <dbReference type="Google" id="ProtNLM"/>
    </source>
</evidence>
<evidence type="ECO:0000313" key="3">
    <source>
        <dbReference type="Proteomes" id="UP000039865"/>
    </source>
</evidence>
<dbReference type="InParanoid" id="A0A078AIK8"/>
<gene>
    <name evidence="2" type="primary">Contig8877.g9483</name>
    <name evidence="2" type="ORF">STYLEM_9651</name>
</gene>